<evidence type="ECO:0000313" key="2">
    <source>
        <dbReference type="Proteomes" id="UP001360560"/>
    </source>
</evidence>
<dbReference type="AlphaFoldDB" id="A0AAV5QEA6"/>
<sequence>METGELLRKFKETNNYNYGETKIEFIGLSINIEYKQKIIDRMQLSNKKLVGNMKEKFKDVLDECNRMKHKFEMKNIENTLIPENRYKDNDVNDKLLQQIIGSLNYIAVTTRPNISFRV</sequence>
<gene>
    <name evidence="1" type="ORF">DASC09_003790</name>
</gene>
<proteinExistence type="predicted"/>
<dbReference type="Proteomes" id="UP001360560">
    <property type="component" value="Unassembled WGS sequence"/>
</dbReference>
<organism evidence="1 2">
    <name type="scientific">Saccharomycopsis crataegensis</name>
    <dbReference type="NCBI Taxonomy" id="43959"/>
    <lineage>
        <taxon>Eukaryota</taxon>
        <taxon>Fungi</taxon>
        <taxon>Dikarya</taxon>
        <taxon>Ascomycota</taxon>
        <taxon>Saccharomycotina</taxon>
        <taxon>Saccharomycetes</taxon>
        <taxon>Saccharomycopsidaceae</taxon>
        <taxon>Saccharomycopsis</taxon>
    </lineage>
</organism>
<name>A0AAV5QEA6_9ASCO</name>
<dbReference type="GeneID" id="90071033"/>
<keyword evidence="2" id="KW-1185">Reference proteome</keyword>
<reference evidence="1 2" key="1">
    <citation type="journal article" date="2023" name="Elife">
        <title>Identification of key yeast species and microbe-microbe interactions impacting larval growth of Drosophila in the wild.</title>
        <authorList>
            <person name="Mure A."/>
            <person name="Sugiura Y."/>
            <person name="Maeda R."/>
            <person name="Honda K."/>
            <person name="Sakurai N."/>
            <person name="Takahashi Y."/>
            <person name="Watada M."/>
            <person name="Katoh T."/>
            <person name="Gotoh A."/>
            <person name="Gotoh Y."/>
            <person name="Taniguchi I."/>
            <person name="Nakamura K."/>
            <person name="Hayashi T."/>
            <person name="Katayama T."/>
            <person name="Uemura T."/>
            <person name="Hattori Y."/>
        </authorList>
    </citation>
    <scope>NUCLEOTIDE SEQUENCE [LARGE SCALE GENOMIC DNA]</scope>
    <source>
        <strain evidence="1 2">SC-9</strain>
    </source>
</reference>
<evidence type="ECO:0000313" key="1">
    <source>
        <dbReference type="EMBL" id="GMM33054.1"/>
    </source>
</evidence>
<comment type="caution">
    <text evidence="1">The sequence shown here is derived from an EMBL/GenBank/DDBJ whole genome shotgun (WGS) entry which is preliminary data.</text>
</comment>
<protein>
    <submittedName>
        <fullName evidence="1">Uncharacterized protein</fullName>
    </submittedName>
</protein>
<dbReference type="EMBL" id="BTFZ01000001">
    <property type="protein sequence ID" value="GMM33054.1"/>
    <property type="molecule type" value="Genomic_DNA"/>
</dbReference>
<accession>A0AAV5QEA6</accession>
<dbReference type="RefSeq" id="XP_064850054.1">
    <property type="nucleotide sequence ID" value="XM_064993982.1"/>
</dbReference>